<dbReference type="AlphaFoldDB" id="A0AAU0UKR5"/>
<dbReference type="EMBL" id="CP121694">
    <property type="protein sequence ID" value="WRO21117.1"/>
    <property type="molecule type" value="Genomic_DNA"/>
</dbReference>
<sequence>MTPSEAMGEIKRELENVFGKGLTGIIMISARKIANPSPIMKKEHYLEMVQQICVDKRVVEMLGAAGAKQKSNNWKKLLD</sequence>
<dbReference type="KEGG" id="dbc:MFMK1_000912"/>
<reference evidence="1 2" key="1">
    <citation type="submission" date="2023-04" db="EMBL/GenBank/DDBJ databases">
        <authorList>
            <person name="Hsu D."/>
        </authorList>
    </citation>
    <scope>NUCLEOTIDE SEQUENCE [LARGE SCALE GENOMIC DNA]</scope>
    <source>
        <strain evidence="1 2">MK1</strain>
    </source>
</reference>
<evidence type="ECO:0000313" key="1">
    <source>
        <dbReference type="EMBL" id="WRO21117.1"/>
    </source>
</evidence>
<keyword evidence="2" id="KW-1185">Reference proteome</keyword>
<evidence type="ECO:0000313" key="2">
    <source>
        <dbReference type="Proteomes" id="UP001329915"/>
    </source>
</evidence>
<accession>A0AAU0UKR5</accession>
<name>A0AAU0UKR5_9FIRM</name>
<proteinExistence type="predicted"/>
<gene>
    <name evidence="1" type="ORF">MFMK1_000912</name>
</gene>
<dbReference type="Proteomes" id="UP001329915">
    <property type="component" value="Chromosome"/>
</dbReference>
<dbReference type="RefSeq" id="WP_366923974.1">
    <property type="nucleotide sequence ID" value="NZ_CP121694.1"/>
</dbReference>
<protein>
    <submittedName>
        <fullName evidence="1">Uncharacterized protein</fullName>
    </submittedName>
</protein>
<organism evidence="1 2">
    <name type="scientific">Metallumcola ferriviriculae</name>
    <dbReference type="NCBI Taxonomy" id="3039180"/>
    <lineage>
        <taxon>Bacteria</taxon>
        <taxon>Bacillati</taxon>
        <taxon>Bacillota</taxon>
        <taxon>Clostridia</taxon>
        <taxon>Neomoorellales</taxon>
        <taxon>Desulfitibacteraceae</taxon>
        <taxon>Metallumcola</taxon>
    </lineage>
</organism>